<name>A0A2S1LP20_9FLAO</name>
<dbReference type="SUPFAM" id="SSF88659">
    <property type="entry name" value="Sigma3 and sigma4 domains of RNA polymerase sigma factors"/>
    <property type="match status" value="1"/>
</dbReference>
<dbReference type="PANTHER" id="PTHR43133:SF46">
    <property type="entry name" value="RNA POLYMERASE SIGMA-70 FACTOR ECF SUBFAMILY"/>
    <property type="match status" value="1"/>
</dbReference>
<feature type="domain" description="RNA polymerase sigma-70 region 2" evidence="5">
    <location>
        <begin position="20"/>
        <end position="84"/>
    </location>
</feature>
<dbReference type="PANTHER" id="PTHR43133">
    <property type="entry name" value="RNA POLYMERASE ECF-TYPE SIGMA FACTO"/>
    <property type="match status" value="1"/>
</dbReference>
<proteinExistence type="inferred from homology"/>
<evidence type="ECO:0000259" key="5">
    <source>
        <dbReference type="Pfam" id="PF04542"/>
    </source>
</evidence>
<dbReference type="OrthoDB" id="659855at2"/>
<dbReference type="EMBL" id="CP020919">
    <property type="protein sequence ID" value="AWG25448.1"/>
    <property type="molecule type" value="Genomic_DNA"/>
</dbReference>
<dbReference type="RefSeq" id="WP_108737041.1">
    <property type="nucleotide sequence ID" value="NZ_CP020919.1"/>
</dbReference>
<feature type="domain" description="RNA polymerase sigma factor 70 region 4 type 2" evidence="6">
    <location>
        <begin position="119"/>
        <end position="166"/>
    </location>
</feature>
<dbReference type="CDD" id="cd06171">
    <property type="entry name" value="Sigma70_r4"/>
    <property type="match status" value="1"/>
</dbReference>
<dbReference type="Proteomes" id="UP000244677">
    <property type="component" value="Chromosome"/>
</dbReference>
<dbReference type="GO" id="GO:0016987">
    <property type="term" value="F:sigma factor activity"/>
    <property type="evidence" value="ECO:0007669"/>
    <property type="project" value="UniProtKB-KW"/>
</dbReference>
<evidence type="ECO:0000313" key="8">
    <source>
        <dbReference type="Proteomes" id="UP000244677"/>
    </source>
</evidence>
<evidence type="ECO:0000256" key="3">
    <source>
        <dbReference type="ARBA" id="ARBA00023082"/>
    </source>
</evidence>
<keyword evidence="2" id="KW-0805">Transcription regulation</keyword>
<sequence length="177" mass="20337">MNKIQKIAGMCEELAFSNFFRLNAQTLRNYLFYKFGNKEQANDISQEAFVKLWENCAAVPLEKAKGFVYKVANNATLNQIAHQKVVLQYSKSKNNTFYTIESPEFILEEAEFKTKLSGVIGKLTEAQRTAFLLHRIDGKKYREIAEIMDISVKAVEKRIHAALVALRKEIDTVNTFF</sequence>
<dbReference type="AlphaFoldDB" id="A0A2S1LP20"/>
<dbReference type="InterPro" id="IPR013324">
    <property type="entry name" value="RNA_pol_sigma_r3/r4-like"/>
</dbReference>
<dbReference type="GO" id="GO:0003677">
    <property type="term" value="F:DNA binding"/>
    <property type="evidence" value="ECO:0007669"/>
    <property type="project" value="InterPro"/>
</dbReference>
<evidence type="ECO:0000256" key="4">
    <source>
        <dbReference type="ARBA" id="ARBA00023163"/>
    </source>
</evidence>
<gene>
    <name evidence="7" type="ORF">FK004_09480</name>
</gene>
<dbReference type="KEGG" id="fki:FK004_09480"/>
<dbReference type="NCBIfam" id="TIGR02937">
    <property type="entry name" value="sigma70-ECF"/>
    <property type="match status" value="1"/>
</dbReference>
<dbReference type="InterPro" id="IPR013325">
    <property type="entry name" value="RNA_pol_sigma_r2"/>
</dbReference>
<keyword evidence="3" id="KW-0731">Sigma factor</keyword>
<dbReference type="GO" id="GO:0006352">
    <property type="term" value="P:DNA-templated transcription initiation"/>
    <property type="evidence" value="ECO:0007669"/>
    <property type="project" value="InterPro"/>
</dbReference>
<dbReference type="Pfam" id="PF04542">
    <property type="entry name" value="Sigma70_r2"/>
    <property type="match status" value="1"/>
</dbReference>
<dbReference type="InterPro" id="IPR007627">
    <property type="entry name" value="RNA_pol_sigma70_r2"/>
</dbReference>
<evidence type="ECO:0000259" key="6">
    <source>
        <dbReference type="Pfam" id="PF08281"/>
    </source>
</evidence>
<evidence type="ECO:0000256" key="2">
    <source>
        <dbReference type="ARBA" id="ARBA00023015"/>
    </source>
</evidence>
<protein>
    <submittedName>
        <fullName evidence="7">RNA polymerase subunit sigma-70</fullName>
    </submittedName>
</protein>
<keyword evidence="8" id="KW-1185">Reference proteome</keyword>
<dbReference type="InterPro" id="IPR013249">
    <property type="entry name" value="RNA_pol_sigma70_r4_t2"/>
</dbReference>
<evidence type="ECO:0000256" key="1">
    <source>
        <dbReference type="ARBA" id="ARBA00010641"/>
    </source>
</evidence>
<dbReference type="InterPro" id="IPR039425">
    <property type="entry name" value="RNA_pol_sigma-70-like"/>
</dbReference>
<accession>A0A2S1LP20</accession>
<dbReference type="Gene3D" id="1.10.1740.10">
    <property type="match status" value="1"/>
</dbReference>
<dbReference type="Pfam" id="PF08281">
    <property type="entry name" value="Sigma70_r4_2"/>
    <property type="match status" value="1"/>
</dbReference>
<dbReference type="InterPro" id="IPR036388">
    <property type="entry name" value="WH-like_DNA-bd_sf"/>
</dbReference>
<keyword evidence="4" id="KW-0804">Transcription</keyword>
<organism evidence="7 8">
    <name type="scientific">Flavobacterium kingsejongi</name>
    <dbReference type="NCBI Taxonomy" id="1678728"/>
    <lineage>
        <taxon>Bacteria</taxon>
        <taxon>Pseudomonadati</taxon>
        <taxon>Bacteroidota</taxon>
        <taxon>Flavobacteriia</taxon>
        <taxon>Flavobacteriales</taxon>
        <taxon>Flavobacteriaceae</taxon>
        <taxon>Flavobacterium</taxon>
    </lineage>
</organism>
<dbReference type="Gene3D" id="1.10.10.10">
    <property type="entry name" value="Winged helix-like DNA-binding domain superfamily/Winged helix DNA-binding domain"/>
    <property type="match status" value="1"/>
</dbReference>
<reference evidence="7 8" key="1">
    <citation type="submission" date="2017-04" db="EMBL/GenBank/DDBJ databases">
        <title>Complete genome sequence of Flavobacterium kingsejong AJ004.</title>
        <authorList>
            <person name="Lee P.C."/>
        </authorList>
    </citation>
    <scope>NUCLEOTIDE SEQUENCE [LARGE SCALE GENOMIC DNA]</scope>
    <source>
        <strain evidence="7 8">AJ004</strain>
    </source>
</reference>
<dbReference type="SUPFAM" id="SSF88946">
    <property type="entry name" value="Sigma2 domain of RNA polymerase sigma factors"/>
    <property type="match status" value="1"/>
</dbReference>
<evidence type="ECO:0000313" key="7">
    <source>
        <dbReference type="EMBL" id="AWG25448.1"/>
    </source>
</evidence>
<dbReference type="InterPro" id="IPR014284">
    <property type="entry name" value="RNA_pol_sigma-70_dom"/>
</dbReference>
<comment type="similarity">
    <text evidence="1">Belongs to the sigma-70 factor family. ECF subfamily.</text>
</comment>